<evidence type="ECO:0000313" key="5">
    <source>
        <dbReference type="Proteomes" id="UP000303847"/>
    </source>
</evidence>
<dbReference type="Gene3D" id="1.10.260.40">
    <property type="entry name" value="lambda repressor-like DNA-binding domains"/>
    <property type="match status" value="1"/>
</dbReference>
<name>A0A2U1UNP5_9GAMM</name>
<evidence type="ECO:0000313" key="3">
    <source>
        <dbReference type="EMBL" id="QCR02868.1"/>
    </source>
</evidence>
<dbReference type="InterPro" id="IPR001387">
    <property type="entry name" value="Cro/C1-type_HTH"/>
</dbReference>
<dbReference type="AlphaFoldDB" id="A0A2U1UNP5"/>
<dbReference type="PROSITE" id="PS50943">
    <property type="entry name" value="HTH_CROC1"/>
    <property type="match status" value="1"/>
</dbReference>
<dbReference type="OrthoDB" id="5683219at2"/>
<reference evidence="2 4" key="1">
    <citation type="submission" date="2018-04" db="EMBL/GenBank/DDBJ databases">
        <title>Brenneria corticis sp.nov.</title>
        <authorList>
            <person name="Li Y."/>
        </authorList>
    </citation>
    <scope>NUCLEOTIDE SEQUENCE [LARGE SCALE GENOMIC DNA]</scope>
    <source>
        <strain evidence="2 4">LMG 2694</strain>
    </source>
</reference>
<dbReference type="Proteomes" id="UP000295985">
    <property type="component" value="Unassembled WGS sequence"/>
</dbReference>
<dbReference type="Proteomes" id="UP000303847">
    <property type="component" value="Chromosome"/>
</dbReference>
<dbReference type="SUPFAM" id="SSF47413">
    <property type="entry name" value="lambda repressor-like DNA-binding domains"/>
    <property type="match status" value="1"/>
</dbReference>
<gene>
    <name evidence="2" type="ORF">DDT54_15805</name>
    <name evidence="3" type="ORF">EH206_00715</name>
</gene>
<proteinExistence type="predicted"/>
<feature type="domain" description="HTH cro/C1-type" evidence="1">
    <location>
        <begin position="17"/>
        <end position="71"/>
    </location>
</feature>
<reference evidence="3 5" key="2">
    <citation type="submission" date="2018-11" db="EMBL/GenBank/DDBJ databases">
        <title>Genome sequences of Brenneria nigrifluens and Brenneria rubrifaciens.</title>
        <authorList>
            <person name="Poret-Peterson A.T."/>
            <person name="McClean A.E."/>
            <person name="Kluepfel D.A."/>
        </authorList>
    </citation>
    <scope>NUCLEOTIDE SEQUENCE [LARGE SCALE GENOMIC DNA]</scope>
    <source>
        <strain evidence="3 5">ATCC 13028</strain>
    </source>
</reference>
<accession>A0A2U1UNP5</accession>
<sequence length="126" mass="14811">MAKLASDTADRQVGQRIQMRRKELGMTAQHLAEIIDISHQQLSRYERGTNKINVAHLVKISIKMNTPISWFFIDCFSTLDNESKKQQDFVPVKDADLKSRLDQIWPRLTHEQRRVLIMLLDEYTKE</sequence>
<dbReference type="RefSeq" id="WP_009110922.1">
    <property type="nucleotide sequence ID" value="NZ_CP034036.1"/>
</dbReference>
<evidence type="ECO:0000313" key="2">
    <source>
        <dbReference type="EMBL" id="PWC23298.1"/>
    </source>
</evidence>
<dbReference type="EMBL" id="QDKK01000026">
    <property type="protein sequence ID" value="PWC23298.1"/>
    <property type="molecule type" value="Genomic_DNA"/>
</dbReference>
<dbReference type="GO" id="GO:0003677">
    <property type="term" value="F:DNA binding"/>
    <property type="evidence" value="ECO:0007669"/>
    <property type="project" value="InterPro"/>
</dbReference>
<evidence type="ECO:0000313" key="4">
    <source>
        <dbReference type="Proteomes" id="UP000295985"/>
    </source>
</evidence>
<dbReference type="Pfam" id="PF01381">
    <property type="entry name" value="HTH_3"/>
    <property type="match status" value="1"/>
</dbReference>
<protein>
    <submittedName>
        <fullName evidence="2">XRE family transcriptional regulator</fullName>
    </submittedName>
</protein>
<organism evidence="2 4">
    <name type="scientific">Brenneria nigrifluens DSM 30175 = ATCC 13028</name>
    <dbReference type="NCBI Taxonomy" id="1121120"/>
    <lineage>
        <taxon>Bacteria</taxon>
        <taxon>Pseudomonadati</taxon>
        <taxon>Pseudomonadota</taxon>
        <taxon>Gammaproteobacteria</taxon>
        <taxon>Enterobacterales</taxon>
        <taxon>Pectobacteriaceae</taxon>
        <taxon>Brenneria</taxon>
    </lineage>
</organism>
<dbReference type="SMART" id="SM00530">
    <property type="entry name" value="HTH_XRE"/>
    <property type="match status" value="1"/>
</dbReference>
<evidence type="ECO:0000259" key="1">
    <source>
        <dbReference type="PROSITE" id="PS50943"/>
    </source>
</evidence>
<dbReference type="CDD" id="cd00093">
    <property type="entry name" value="HTH_XRE"/>
    <property type="match status" value="1"/>
</dbReference>
<dbReference type="EMBL" id="CP034036">
    <property type="protein sequence ID" value="QCR02868.1"/>
    <property type="molecule type" value="Genomic_DNA"/>
</dbReference>
<dbReference type="InterPro" id="IPR010982">
    <property type="entry name" value="Lambda_DNA-bd_dom_sf"/>
</dbReference>
<keyword evidence="5" id="KW-1185">Reference proteome</keyword>